<evidence type="ECO:0000256" key="3">
    <source>
        <dbReference type="ARBA" id="ARBA00022723"/>
    </source>
</evidence>
<dbReference type="InterPro" id="IPR015881">
    <property type="entry name" value="ARHD_Rieske_2Fe_2S"/>
</dbReference>
<keyword evidence="9" id="KW-0223">Dioxygenase</keyword>
<evidence type="ECO:0000256" key="7">
    <source>
        <dbReference type="ARBA" id="ARBA00023027"/>
    </source>
</evidence>
<dbReference type="PRINTS" id="PR00090">
    <property type="entry name" value="RNGDIOXGNASE"/>
</dbReference>
<reference evidence="9 10" key="1">
    <citation type="submission" date="2020-05" db="EMBL/GenBank/DDBJ databases">
        <title>Complete genome sequence of Gemmatimonas greenlandica TET16.</title>
        <authorList>
            <person name="Zeng Y."/>
        </authorList>
    </citation>
    <scope>NUCLEOTIDE SEQUENCE [LARGE SCALE GENOMIC DNA]</scope>
    <source>
        <strain evidence="9 10">TET16</strain>
    </source>
</reference>
<keyword evidence="5" id="KW-0408">Iron</keyword>
<evidence type="ECO:0000256" key="6">
    <source>
        <dbReference type="ARBA" id="ARBA00023014"/>
    </source>
</evidence>
<dbReference type="GO" id="GO:0005506">
    <property type="term" value="F:iron ion binding"/>
    <property type="evidence" value="ECO:0007669"/>
    <property type="project" value="InterPro"/>
</dbReference>
<dbReference type="EMBL" id="CP053085">
    <property type="protein sequence ID" value="QJR37387.1"/>
    <property type="molecule type" value="Genomic_DNA"/>
</dbReference>
<dbReference type="Gene3D" id="2.102.10.10">
    <property type="entry name" value="Rieske [2Fe-2S] iron-sulphur domain"/>
    <property type="match status" value="1"/>
</dbReference>
<dbReference type="InterPro" id="IPR001663">
    <property type="entry name" value="Rng_hydr_dOase-A"/>
</dbReference>
<keyword evidence="6" id="KW-0411">Iron-sulfur</keyword>
<keyword evidence="10" id="KW-1185">Reference proteome</keyword>
<accession>A0A6M4IUY2</accession>
<dbReference type="PANTHER" id="PTHR43756:SF5">
    <property type="entry name" value="CHOLINE MONOOXYGENASE, CHLOROPLASTIC"/>
    <property type="match status" value="1"/>
</dbReference>
<evidence type="ECO:0000256" key="2">
    <source>
        <dbReference type="ARBA" id="ARBA00022714"/>
    </source>
</evidence>
<dbReference type="SUPFAM" id="SSF55961">
    <property type="entry name" value="Bet v1-like"/>
    <property type="match status" value="1"/>
</dbReference>
<dbReference type="Pfam" id="PF00848">
    <property type="entry name" value="Ring_hydroxyl_A"/>
    <property type="match status" value="1"/>
</dbReference>
<evidence type="ECO:0000259" key="8">
    <source>
        <dbReference type="PROSITE" id="PS51296"/>
    </source>
</evidence>
<comment type="cofactor">
    <cofactor evidence="1">
        <name>Fe cation</name>
        <dbReference type="ChEBI" id="CHEBI:24875"/>
    </cofactor>
</comment>
<dbReference type="Gene3D" id="3.90.380.10">
    <property type="entry name" value="Naphthalene 1,2-dioxygenase Alpha Subunit, Chain A, domain 1"/>
    <property type="match status" value="2"/>
</dbReference>
<organism evidence="9 10">
    <name type="scientific">Gemmatimonas groenlandica</name>
    <dbReference type="NCBI Taxonomy" id="2732249"/>
    <lineage>
        <taxon>Bacteria</taxon>
        <taxon>Pseudomonadati</taxon>
        <taxon>Gemmatimonadota</taxon>
        <taxon>Gemmatimonadia</taxon>
        <taxon>Gemmatimonadales</taxon>
        <taxon>Gemmatimonadaceae</taxon>
        <taxon>Gemmatimonas</taxon>
    </lineage>
</organism>
<protein>
    <submittedName>
        <fullName evidence="9">Aromatic ring-hydroxylating dioxygenase subunit alpha</fullName>
    </submittedName>
</protein>
<dbReference type="AlphaFoldDB" id="A0A6M4IUY2"/>
<keyword evidence="2" id="KW-0001">2Fe-2S</keyword>
<dbReference type="Pfam" id="PF00355">
    <property type="entry name" value="Rieske"/>
    <property type="match status" value="1"/>
</dbReference>
<evidence type="ECO:0000256" key="4">
    <source>
        <dbReference type="ARBA" id="ARBA00023002"/>
    </source>
</evidence>
<evidence type="ECO:0000256" key="5">
    <source>
        <dbReference type="ARBA" id="ARBA00023004"/>
    </source>
</evidence>
<evidence type="ECO:0000256" key="1">
    <source>
        <dbReference type="ARBA" id="ARBA00001962"/>
    </source>
</evidence>
<sequence>MALVFPFDPNIERAATIPARLYNDPVYLELEMERVFAHSWQLVGRVDQVAEHGQFLTAQVGNDSIVVLRDGETLRGFHNVCLHRAGPVAHGCGKRNTLQCRYHGWTYGLDGALQRAPGMEGVESFRPADMQLVPVKVTTWGPLVFANLDGKAPPLADMMEDIPQRVQAFGCEHMQYVTSRSWEIACNWKVYVDNFLEGYHVPVVHPGLHKELDMDNYRVEPHRYFSIQHAPLRPVHGGNPGRIYDPSTTDSPEAVYVWMFPNIMLNVYLGQMQTNVVIPMGHDRCKVVFDWYATNPPADASTDPSWTKLMAFSAEVQDEDIEICETVQRNLRSRVYDRGRYSARHENGVHHFHSLLHEFLT</sequence>
<evidence type="ECO:0000313" key="10">
    <source>
        <dbReference type="Proteomes" id="UP000500938"/>
    </source>
</evidence>
<feature type="domain" description="Rieske" evidence="8">
    <location>
        <begin position="40"/>
        <end position="146"/>
    </location>
</feature>
<keyword evidence="7" id="KW-0520">NAD</keyword>
<dbReference type="RefSeq" id="WP_171226822.1">
    <property type="nucleotide sequence ID" value="NZ_CP053085.1"/>
</dbReference>
<keyword evidence="3" id="KW-0479">Metal-binding</keyword>
<dbReference type="InterPro" id="IPR036922">
    <property type="entry name" value="Rieske_2Fe-2S_sf"/>
</dbReference>
<dbReference type="CDD" id="cd03469">
    <property type="entry name" value="Rieske_RO_Alpha_N"/>
    <property type="match status" value="1"/>
</dbReference>
<dbReference type="InterPro" id="IPR017941">
    <property type="entry name" value="Rieske_2Fe-2S"/>
</dbReference>
<keyword evidence="4" id="KW-0560">Oxidoreductase</keyword>
<dbReference type="KEGG" id="ggr:HKW67_18670"/>
<dbReference type="Proteomes" id="UP000500938">
    <property type="component" value="Chromosome"/>
</dbReference>
<name>A0A6M4IUY2_9BACT</name>
<dbReference type="GO" id="GO:0051537">
    <property type="term" value="F:2 iron, 2 sulfur cluster binding"/>
    <property type="evidence" value="ECO:0007669"/>
    <property type="project" value="UniProtKB-KW"/>
</dbReference>
<dbReference type="PROSITE" id="PS00570">
    <property type="entry name" value="RING_HYDROXYL_ALPHA"/>
    <property type="match status" value="1"/>
</dbReference>
<dbReference type="PANTHER" id="PTHR43756">
    <property type="entry name" value="CHOLINE MONOOXYGENASE, CHLOROPLASTIC"/>
    <property type="match status" value="1"/>
</dbReference>
<evidence type="ECO:0000313" key="9">
    <source>
        <dbReference type="EMBL" id="QJR37387.1"/>
    </source>
</evidence>
<gene>
    <name evidence="9" type="ORF">HKW67_18670</name>
</gene>
<dbReference type="PROSITE" id="PS51296">
    <property type="entry name" value="RIESKE"/>
    <property type="match status" value="1"/>
</dbReference>
<dbReference type="InterPro" id="IPR015879">
    <property type="entry name" value="Ring_hydroxy_dOase_asu_C_dom"/>
</dbReference>
<dbReference type="SUPFAM" id="SSF50022">
    <property type="entry name" value="ISP domain"/>
    <property type="match status" value="1"/>
</dbReference>
<proteinExistence type="predicted"/>
<dbReference type="GO" id="GO:0051213">
    <property type="term" value="F:dioxygenase activity"/>
    <property type="evidence" value="ECO:0007669"/>
    <property type="project" value="UniProtKB-KW"/>
</dbReference>